<name>A0AAW5EY12_NOVHA</name>
<feature type="non-terminal residue" evidence="1">
    <location>
        <position position="137"/>
    </location>
</feature>
<accession>A0AAW5EY12</accession>
<evidence type="ECO:0000313" key="1">
    <source>
        <dbReference type="EMBL" id="MCJ8355722.1"/>
    </source>
</evidence>
<dbReference type="GO" id="GO:0015159">
    <property type="term" value="F:polysaccharide transmembrane transporter activity"/>
    <property type="evidence" value="ECO:0007669"/>
    <property type="project" value="InterPro"/>
</dbReference>
<comment type="caution">
    <text evidence="1">The sequence shown here is derived from an EMBL/GenBank/DDBJ whole genome shotgun (WGS) entry which is preliminary data.</text>
</comment>
<reference evidence="1" key="1">
    <citation type="journal article" date="2021" name="Polymers (Basel)">
        <title>Highly Stretchable Bacterial Cellulose Produced by Komagataeibacter hansenii SI1.</title>
        <authorList>
            <person name="Cielecka I."/>
            <person name="Ryngajllo M."/>
            <person name="Maniukiewicz W."/>
            <person name="Bielecki S."/>
        </authorList>
    </citation>
    <scope>NUCLEOTIDE SEQUENCE</scope>
    <source>
        <strain evidence="1">SI1</strain>
    </source>
</reference>
<proteinExistence type="predicted"/>
<dbReference type="EMBL" id="JAIBCX010000367">
    <property type="protein sequence ID" value="MCJ8355722.1"/>
    <property type="molecule type" value="Genomic_DNA"/>
</dbReference>
<feature type="non-terminal residue" evidence="1">
    <location>
        <position position="1"/>
    </location>
</feature>
<gene>
    <name evidence="1" type="ORF">K1W68_17325</name>
</gene>
<evidence type="ECO:0000313" key="2">
    <source>
        <dbReference type="Proteomes" id="UP001202887"/>
    </source>
</evidence>
<organism evidence="1 2">
    <name type="scientific">Novacetimonas hansenii</name>
    <name type="common">Komagataeibacter hansenii</name>
    <dbReference type="NCBI Taxonomy" id="436"/>
    <lineage>
        <taxon>Bacteria</taxon>
        <taxon>Pseudomonadati</taxon>
        <taxon>Pseudomonadota</taxon>
        <taxon>Alphaproteobacteria</taxon>
        <taxon>Acetobacterales</taxon>
        <taxon>Acetobacteraceae</taxon>
        <taxon>Novacetimonas</taxon>
    </lineage>
</organism>
<reference evidence="1" key="2">
    <citation type="submission" date="2022-03" db="EMBL/GenBank/DDBJ databases">
        <authorList>
            <person name="Ryngajllo M."/>
            <person name="Jacek P."/>
            <person name="Kubiak K."/>
        </authorList>
    </citation>
    <scope>NUCLEOTIDE SEQUENCE</scope>
    <source>
        <strain evidence="1">SI1</strain>
    </source>
</reference>
<dbReference type="InterPro" id="IPR049712">
    <property type="entry name" value="Poly_export"/>
</dbReference>
<dbReference type="Proteomes" id="UP001202887">
    <property type="component" value="Unassembled WGS sequence"/>
</dbReference>
<dbReference type="PANTHER" id="PTHR33619:SF3">
    <property type="entry name" value="POLYSACCHARIDE EXPORT PROTEIN GFCE-RELATED"/>
    <property type="match status" value="1"/>
</dbReference>
<dbReference type="Gene3D" id="3.10.560.10">
    <property type="entry name" value="Outer membrane lipoprotein wza domain like"/>
    <property type="match status" value="1"/>
</dbReference>
<dbReference type="PANTHER" id="PTHR33619">
    <property type="entry name" value="POLYSACCHARIDE EXPORT PROTEIN GFCE-RELATED"/>
    <property type="match status" value="1"/>
</dbReference>
<protein>
    <submittedName>
        <fullName evidence="1">Polysaccharide export protein</fullName>
    </submittedName>
</protein>
<sequence>EVHVAGLTTSQAVEAITTQLKGKSQSPQVMVRIATDIANSVMVYGAVQHPSRISLTPNRERILDVIALAGGQDHPAQAHEDYTVRLTRNGRIAEMPLKTIEIDPQQNIVVQPGDRVQLTFQPRSFTVFGASGRVTQT</sequence>
<dbReference type="AlphaFoldDB" id="A0AAW5EY12"/>